<dbReference type="GO" id="GO:0046464">
    <property type="term" value="P:acylglycerol catabolic process"/>
    <property type="evidence" value="ECO:0007669"/>
    <property type="project" value="TreeGrafter"/>
</dbReference>
<feature type="domain" description="AB hydrolase-1" evidence="1">
    <location>
        <begin position="63"/>
        <end position="290"/>
    </location>
</feature>
<dbReference type="InterPro" id="IPR000639">
    <property type="entry name" value="Epox_hydrolase-like"/>
</dbReference>
<reference evidence="2 4" key="1">
    <citation type="submission" date="2016-06" db="EMBL/GenBank/DDBJ databases">
        <title>Draft genome sequence of Pseudomonas sp. S1E40, a novel strain antagonistic activity to fungal plant pathogen.</title>
        <authorList>
            <person name="Tambong J.T."/>
            <person name="Tchagang C."/>
            <person name="Xu R."/>
        </authorList>
    </citation>
    <scope>NUCLEOTIDE SEQUENCE [LARGE SCALE GENOMIC DNA]</scope>
    <source>
        <strain evidence="2 4">S1E40</strain>
    </source>
</reference>
<evidence type="ECO:0000313" key="4">
    <source>
        <dbReference type="Proteomes" id="UP000095081"/>
    </source>
</evidence>
<dbReference type="OrthoDB" id="2086224at2"/>
<dbReference type="SUPFAM" id="SSF53474">
    <property type="entry name" value="alpha/beta-Hydrolases"/>
    <property type="match status" value="1"/>
</dbReference>
<keyword evidence="4" id="KW-1185">Reference proteome</keyword>
<evidence type="ECO:0000313" key="2">
    <source>
        <dbReference type="EMBL" id="OCW20941.1"/>
    </source>
</evidence>
<dbReference type="InterPro" id="IPR000073">
    <property type="entry name" value="AB_hydrolase_1"/>
</dbReference>
<protein>
    <submittedName>
        <fullName evidence="3">Alpha/beta hydrolase</fullName>
    </submittedName>
</protein>
<organism evidence="3 5">
    <name type="scientific">Pseudomonas aylmerensis</name>
    <dbReference type="NCBI Taxonomy" id="1869229"/>
    <lineage>
        <taxon>Bacteria</taxon>
        <taxon>Pseudomonadati</taxon>
        <taxon>Pseudomonadota</taxon>
        <taxon>Gammaproteobacteria</taxon>
        <taxon>Pseudomonadales</taxon>
        <taxon>Pseudomonadaceae</taxon>
        <taxon>Pseudomonas</taxon>
    </lineage>
</organism>
<reference evidence="3 5" key="2">
    <citation type="submission" date="2018-03" db="EMBL/GenBank/DDBJ databases">
        <title>Diversity of bacteria associated with corn roots inoculated with woodland soils in Canada, and Description of Pseudomonas aylmerense sp. nov.</title>
        <authorList>
            <person name="Tambong J.T."/>
            <person name="Xu R."/>
            <person name="Tchagang C."/>
        </authorList>
    </citation>
    <scope>NUCLEOTIDE SEQUENCE [LARGE SCALE GENOMIC DNA]</scope>
    <source>
        <strain evidence="3 5">S1E44</strain>
    </source>
</reference>
<comment type="caution">
    <text evidence="3">The sequence shown here is derived from an EMBL/GenBank/DDBJ whole genome shotgun (WGS) entry which is preliminary data.</text>
</comment>
<name>A0A2T4G1M9_9PSED</name>
<dbReference type="PRINTS" id="PR00111">
    <property type="entry name" value="ABHYDROLASE"/>
</dbReference>
<evidence type="ECO:0000313" key="5">
    <source>
        <dbReference type="Proteomes" id="UP000240571"/>
    </source>
</evidence>
<dbReference type="Gene3D" id="3.40.50.1820">
    <property type="entry name" value="alpha/beta hydrolase"/>
    <property type="match status" value="1"/>
</dbReference>
<dbReference type="GO" id="GO:0016020">
    <property type="term" value="C:membrane"/>
    <property type="evidence" value="ECO:0007669"/>
    <property type="project" value="TreeGrafter"/>
</dbReference>
<dbReference type="AlphaFoldDB" id="A0A2T4G1M9"/>
<dbReference type="RefSeq" id="WP_065908273.1">
    <property type="nucleotide sequence ID" value="NZ_MAUE01000041.1"/>
</dbReference>
<dbReference type="EMBL" id="PYWW01000026">
    <property type="protein sequence ID" value="PTC29578.1"/>
    <property type="molecule type" value="Genomic_DNA"/>
</dbReference>
<dbReference type="InterPro" id="IPR029058">
    <property type="entry name" value="AB_hydrolase_fold"/>
</dbReference>
<keyword evidence="3" id="KW-0378">Hydrolase</keyword>
<dbReference type="Pfam" id="PF00561">
    <property type="entry name" value="Abhydrolase_1"/>
    <property type="match status" value="1"/>
</dbReference>
<evidence type="ECO:0000259" key="1">
    <source>
        <dbReference type="Pfam" id="PF00561"/>
    </source>
</evidence>
<accession>A0A2T4G1M9</accession>
<evidence type="ECO:0000313" key="3">
    <source>
        <dbReference type="EMBL" id="PTC29578.1"/>
    </source>
</evidence>
<dbReference type="PANTHER" id="PTHR43798">
    <property type="entry name" value="MONOACYLGLYCEROL LIPASE"/>
    <property type="match status" value="1"/>
</dbReference>
<sequence length="314" mass="34336">MLVIVALLALVGLGVWLTYPRVGNLLFVLIAQVQARRARLKGVVVPIKGMTLATWQGGERQSPALLLIHGFSADKGVWLDFARYFTDDYRLIIPDLAGHGSNAFVPGGDYSIAAQARRMVALLDACQVAQVHVIGSSMGAYIASWLAAQYPERVLSMVLIGAAGVQLPQPNEVEELVNAGDNPFLIHTRAQFDRFFAMTMASPPWIPEVLLAAEAAVYIKRRAELAEIFADFEGSPRMEPWLPEVRVPSLILWGREDRMVPVASAQTWLAGLAQAQLQIIDGVGHLPMVECPELAAQYCRDFLGGAKVYSSIRS</sequence>
<dbReference type="PANTHER" id="PTHR43798:SF5">
    <property type="entry name" value="MONOACYLGLYCEROL LIPASE ABHD6"/>
    <property type="match status" value="1"/>
</dbReference>
<dbReference type="EMBL" id="MAUE01000041">
    <property type="protein sequence ID" value="OCW20941.1"/>
    <property type="molecule type" value="Genomic_DNA"/>
</dbReference>
<dbReference type="Proteomes" id="UP000095081">
    <property type="component" value="Unassembled WGS sequence"/>
</dbReference>
<dbReference type="Proteomes" id="UP000240571">
    <property type="component" value="Unassembled WGS sequence"/>
</dbReference>
<proteinExistence type="predicted"/>
<dbReference type="GO" id="GO:0047372">
    <property type="term" value="F:monoacylglycerol lipase activity"/>
    <property type="evidence" value="ECO:0007669"/>
    <property type="project" value="TreeGrafter"/>
</dbReference>
<gene>
    <name evidence="2" type="ORF">BBG20_25225</name>
    <name evidence="3" type="ORF">C9382_11695</name>
</gene>
<dbReference type="InterPro" id="IPR050266">
    <property type="entry name" value="AB_hydrolase_sf"/>
</dbReference>
<dbReference type="PRINTS" id="PR00412">
    <property type="entry name" value="EPOXHYDRLASE"/>
</dbReference>